<keyword evidence="3" id="KW-0449">Lipoprotein</keyword>
<dbReference type="RefSeq" id="WP_094394383.1">
    <property type="nucleotide sequence ID" value="NZ_CP059343.1"/>
</dbReference>
<keyword evidence="4" id="KW-1185">Reference proteome</keyword>
<reference evidence="4" key="1">
    <citation type="submission" date="2017-08" db="EMBL/GenBank/DDBJ databases">
        <title>Draft Genome Sequence of Kocuria varians 80.</title>
        <authorList>
            <person name="Minaev M."/>
            <person name="Kurbakov K.A."/>
            <person name="Solodovnikova G.I."/>
            <person name="Kuznetsova O.A."/>
            <person name="Lisitsyn A.B."/>
        </authorList>
    </citation>
    <scope>NUCLEOTIDE SEQUENCE [LARGE SCALE GENOMIC DNA]</scope>
    <source>
        <strain evidence="4">80</strain>
    </source>
</reference>
<evidence type="ECO:0000313" key="4">
    <source>
        <dbReference type="Proteomes" id="UP000216825"/>
    </source>
</evidence>
<dbReference type="AlphaFoldDB" id="A0A7D7L1D1"/>
<evidence type="ECO:0000313" key="3">
    <source>
        <dbReference type="EMBL" id="QMS57607.1"/>
    </source>
</evidence>
<protein>
    <submittedName>
        <fullName evidence="3">Putative lipoprotein</fullName>
    </submittedName>
</protein>
<dbReference type="PIRSF" id="PIRSF002741">
    <property type="entry name" value="MppA"/>
    <property type="match status" value="1"/>
</dbReference>
<dbReference type="PROSITE" id="PS51257">
    <property type="entry name" value="PROKAR_LIPOPROTEIN"/>
    <property type="match status" value="1"/>
</dbReference>
<dbReference type="PANTHER" id="PTHR30290:SF65">
    <property type="entry name" value="MONOACYL PHOSPHATIDYLINOSITOL TETRAMANNOSIDE-BINDING PROTEIN LPQW-RELATED"/>
    <property type="match status" value="1"/>
</dbReference>
<sequence length="595" mass="65073">MGNHTFKGKAAVSVAAIAALTLAGCANVGGGDDNGGGDSSASAQEGGVVTVAETNAFTGANPGYTKTNLDVNSHVAAMTRESFNYVDTDQKIHPNEGFGTYKKTSDDPLTVEYTLKDTEWSDGNKIDKADMMLWWSELSGYANDASEDGKTGKDYFSIAGSTDILGSTEIPEFSEDGKTMTVTWGKPNADWEIAFDQNSFMPAHVVAKKAGMSEEELLKVLEDQKKGDSETPQKQPELEKIGKAWDTTFNFTATPDDKDVLVSNGPYTIDSIVENNSVTLKKNENYKGDKAGKLDEITLRTIGDATAQIQALRNGEVDIMQPNNVNKDTMDQVQQIENVNVQQGDQLAYDHVDLNFDSDTFKGDKDVREAFLKTIPRQQILDQLIKPVKDDAEVLNSQMFVSSQGEPYEKAVEKNEAKNLYGDVDIDGAKKLLGGKTPTVRILYNNENPQRVDTFQLIKESAEKAGFKVEDLGDPSWSEKLSDGDYDASLYGWVSPGVGTEMLSQIFKTGGGGNYNKYSNADVDKLVDEARANLDESSRNDQIAEVDKHTFEDAYGLPLFQSVGYVATSDQINGVDAYQPNATGVFWNVSEWSRK</sequence>
<reference evidence="3 4" key="2">
    <citation type="submission" date="2020-07" db="EMBL/GenBank/DDBJ databases">
        <title>Genome of starter culture bacteria Kocuria salsicia reveals its technological properties and safety for usage in meat industry.</title>
        <authorList>
            <person name="Michael M."/>
            <person name="Konstantin K."/>
            <person name="Evgenii K."/>
            <person name="Galina S."/>
            <person name="Oksana K."/>
            <person name="Andrei L."/>
        </authorList>
    </citation>
    <scope>NUCLEOTIDE SEQUENCE [LARGE SCALE GENOMIC DNA]</scope>
    <source>
        <strain evidence="3 4">80</strain>
    </source>
</reference>
<dbReference type="EMBL" id="CP059343">
    <property type="protein sequence ID" value="QMS57607.1"/>
    <property type="molecule type" value="Genomic_DNA"/>
</dbReference>
<dbReference type="GO" id="GO:0043190">
    <property type="term" value="C:ATP-binding cassette (ABC) transporter complex"/>
    <property type="evidence" value="ECO:0007669"/>
    <property type="project" value="InterPro"/>
</dbReference>
<gene>
    <name evidence="3" type="ORF">CIB50_0002354</name>
</gene>
<dbReference type="InterPro" id="IPR030678">
    <property type="entry name" value="Peptide/Ni-bd"/>
</dbReference>
<dbReference type="GO" id="GO:1904680">
    <property type="term" value="F:peptide transmembrane transporter activity"/>
    <property type="evidence" value="ECO:0007669"/>
    <property type="project" value="TreeGrafter"/>
</dbReference>
<dbReference type="KEGG" id="kvr:CIB50_0002354"/>
<name>A0A7D7L1D1_KOCVA</name>
<feature type="domain" description="Solute-binding protein family 5" evidence="2">
    <location>
        <begin position="103"/>
        <end position="507"/>
    </location>
</feature>
<dbReference type="Gene3D" id="3.10.105.10">
    <property type="entry name" value="Dipeptide-binding Protein, Domain 3"/>
    <property type="match status" value="1"/>
</dbReference>
<keyword evidence="1" id="KW-0732">Signal</keyword>
<dbReference type="InterPro" id="IPR039424">
    <property type="entry name" value="SBP_5"/>
</dbReference>
<feature type="chain" id="PRO_5038862594" evidence="1">
    <location>
        <begin position="29"/>
        <end position="595"/>
    </location>
</feature>
<feature type="signal peptide" evidence="1">
    <location>
        <begin position="1"/>
        <end position="28"/>
    </location>
</feature>
<organism evidence="3 4">
    <name type="scientific">Kocuria varians</name>
    <name type="common">Micrococcus varians</name>
    <dbReference type="NCBI Taxonomy" id="1272"/>
    <lineage>
        <taxon>Bacteria</taxon>
        <taxon>Bacillati</taxon>
        <taxon>Actinomycetota</taxon>
        <taxon>Actinomycetes</taxon>
        <taxon>Micrococcales</taxon>
        <taxon>Micrococcaceae</taxon>
        <taxon>Kocuria</taxon>
    </lineage>
</organism>
<dbReference type="CDD" id="cd08501">
    <property type="entry name" value="PBP2_Lpqw"/>
    <property type="match status" value="1"/>
</dbReference>
<dbReference type="InterPro" id="IPR000914">
    <property type="entry name" value="SBP_5_dom"/>
</dbReference>
<dbReference type="Pfam" id="PF00496">
    <property type="entry name" value="SBP_bac_5"/>
    <property type="match status" value="1"/>
</dbReference>
<evidence type="ECO:0000259" key="2">
    <source>
        <dbReference type="Pfam" id="PF00496"/>
    </source>
</evidence>
<evidence type="ECO:0000256" key="1">
    <source>
        <dbReference type="SAM" id="SignalP"/>
    </source>
</evidence>
<dbReference type="SUPFAM" id="SSF53850">
    <property type="entry name" value="Periplasmic binding protein-like II"/>
    <property type="match status" value="1"/>
</dbReference>
<dbReference type="GO" id="GO:0015833">
    <property type="term" value="P:peptide transport"/>
    <property type="evidence" value="ECO:0007669"/>
    <property type="project" value="TreeGrafter"/>
</dbReference>
<dbReference type="GO" id="GO:0042597">
    <property type="term" value="C:periplasmic space"/>
    <property type="evidence" value="ECO:0007669"/>
    <property type="project" value="UniProtKB-ARBA"/>
</dbReference>
<dbReference type="PANTHER" id="PTHR30290">
    <property type="entry name" value="PERIPLASMIC BINDING COMPONENT OF ABC TRANSPORTER"/>
    <property type="match status" value="1"/>
</dbReference>
<dbReference type="Proteomes" id="UP000216825">
    <property type="component" value="Chromosome"/>
</dbReference>
<dbReference type="Gene3D" id="3.40.190.10">
    <property type="entry name" value="Periplasmic binding protein-like II"/>
    <property type="match status" value="1"/>
</dbReference>
<accession>A0A7D7L1D1</accession>
<proteinExistence type="predicted"/>